<evidence type="ECO:0000256" key="10">
    <source>
        <dbReference type="ARBA" id="ARBA00048540"/>
    </source>
</evidence>
<keyword evidence="4 11" id="KW-0285">Flavoprotein</keyword>
<dbReference type="RefSeq" id="WP_277859306.1">
    <property type="nucleotide sequence ID" value="NZ_JARRAG010000001.1"/>
</dbReference>
<dbReference type="Pfam" id="PF02424">
    <property type="entry name" value="ApbE"/>
    <property type="match status" value="1"/>
</dbReference>
<dbReference type="PANTHER" id="PTHR30040">
    <property type="entry name" value="THIAMINE BIOSYNTHESIS LIPOPROTEIN APBE"/>
    <property type="match status" value="1"/>
</dbReference>
<dbReference type="EMBL" id="JARRAG010000001">
    <property type="protein sequence ID" value="MDG3002947.1"/>
    <property type="molecule type" value="Genomic_DNA"/>
</dbReference>
<keyword evidence="13" id="KW-1185">Reference proteome</keyword>
<evidence type="ECO:0000256" key="3">
    <source>
        <dbReference type="ARBA" id="ARBA00016337"/>
    </source>
</evidence>
<evidence type="ECO:0000313" key="13">
    <source>
        <dbReference type="Proteomes" id="UP001216907"/>
    </source>
</evidence>
<keyword evidence="8 11" id="KW-0460">Magnesium</keyword>
<evidence type="ECO:0000256" key="4">
    <source>
        <dbReference type="ARBA" id="ARBA00022630"/>
    </source>
</evidence>
<gene>
    <name evidence="12" type="ORF">PZE19_04150</name>
</gene>
<dbReference type="InterPro" id="IPR003374">
    <property type="entry name" value="ApbE-like_sf"/>
</dbReference>
<evidence type="ECO:0000256" key="1">
    <source>
        <dbReference type="ARBA" id="ARBA00001946"/>
    </source>
</evidence>
<dbReference type="SUPFAM" id="SSF143631">
    <property type="entry name" value="ApbE-like"/>
    <property type="match status" value="1"/>
</dbReference>
<organism evidence="12 13">
    <name type="scientific">Paludisphaera mucosa</name>
    <dbReference type="NCBI Taxonomy" id="3030827"/>
    <lineage>
        <taxon>Bacteria</taxon>
        <taxon>Pseudomonadati</taxon>
        <taxon>Planctomycetota</taxon>
        <taxon>Planctomycetia</taxon>
        <taxon>Isosphaerales</taxon>
        <taxon>Isosphaeraceae</taxon>
        <taxon>Paludisphaera</taxon>
    </lineage>
</organism>
<accession>A0ABT6F5T2</accession>
<protein>
    <recommendedName>
        <fullName evidence="3 11">FAD:protein FMN transferase</fullName>
        <ecNumber evidence="2 11">2.7.1.180</ecNumber>
    </recommendedName>
    <alternativeName>
        <fullName evidence="9 11">Flavin transferase</fullName>
    </alternativeName>
</protein>
<keyword evidence="7 11" id="KW-0274">FAD</keyword>
<evidence type="ECO:0000256" key="2">
    <source>
        <dbReference type="ARBA" id="ARBA00011955"/>
    </source>
</evidence>
<dbReference type="GO" id="GO:0016740">
    <property type="term" value="F:transferase activity"/>
    <property type="evidence" value="ECO:0007669"/>
    <property type="project" value="UniProtKB-KW"/>
</dbReference>
<dbReference type="Proteomes" id="UP001216907">
    <property type="component" value="Unassembled WGS sequence"/>
</dbReference>
<dbReference type="PANTHER" id="PTHR30040:SF2">
    <property type="entry name" value="FAD:PROTEIN FMN TRANSFERASE"/>
    <property type="match status" value="1"/>
</dbReference>
<evidence type="ECO:0000256" key="7">
    <source>
        <dbReference type="ARBA" id="ARBA00022827"/>
    </source>
</evidence>
<dbReference type="EC" id="2.7.1.180" evidence="2 11"/>
<comment type="caution">
    <text evidence="12">The sequence shown here is derived from an EMBL/GenBank/DDBJ whole genome shotgun (WGS) entry which is preliminary data.</text>
</comment>
<reference evidence="12 13" key="1">
    <citation type="submission" date="2023-03" db="EMBL/GenBank/DDBJ databases">
        <title>Paludisphaera mucosa sp. nov. a novel planctomycete from northern fen.</title>
        <authorList>
            <person name="Ivanova A."/>
        </authorList>
    </citation>
    <scope>NUCLEOTIDE SEQUENCE [LARGE SCALE GENOMIC DNA]</scope>
    <source>
        <strain evidence="12 13">Pla2</strain>
    </source>
</reference>
<evidence type="ECO:0000313" key="12">
    <source>
        <dbReference type="EMBL" id="MDG3002947.1"/>
    </source>
</evidence>
<comment type="similarity">
    <text evidence="11">Belongs to the ApbE family.</text>
</comment>
<evidence type="ECO:0000256" key="6">
    <source>
        <dbReference type="ARBA" id="ARBA00022723"/>
    </source>
</evidence>
<sequence length="344" mass="36928">MNRRDLMRLRRLGSETPRGTAEAPGATDLLRIHRPGMGSAFEIRLGARVPGAVELAGRALDRVEALEVQLTIYSDDSEVSRLNRTAHAGPVAVESGLFALLERARALSEWSGGAYDVTAGALSQAWGFVRGPRRVPSEAERTEALARSGWRKLRLDRERRTVAFDVEGMVINLGSIGKGFAIDRAVDVIRSHWLPTSALVHGGRSSLFALGSPPGRFADRWEIALRNPFDDETPLGVFRVRNRAIGTSGGAFQRFEADGRTYGHILDPRTGEPAAGPASVTVLAPDAAEADALSTALYVMGPEAARDLVARRPEVGVVFVEEGPADRSPRVVAMGLGPGDYASS</sequence>
<evidence type="ECO:0000256" key="8">
    <source>
        <dbReference type="ARBA" id="ARBA00022842"/>
    </source>
</evidence>
<name>A0ABT6F5T2_9BACT</name>
<evidence type="ECO:0000256" key="11">
    <source>
        <dbReference type="PIRNR" id="PIRNR006268"/>
    </source>
</evidence>
<comment type="catalytic activity">
    <reaction evidence="10 11">
        <text>L-threonyl-[protein] + FAD = FMN-L-threonyl-[protein] + AMP + H(+)</text>
        <dbReference type="Rhea" id="RHEA:36847"/>
        <dbReference type="Rhea" id="RHEA-COMP:11060"/>
        <dbReference type="Rhea" id="RHEA-COMP:11061"/>
        <dbReference type="ChEBI" id="CHEBI:15378"/>
        <dbReference type="ChEBI" id="CHEBI:30013"/>
        <dbReference type="ChEBI" id="CHEBI:57692"/>
        <dbReference type="ChEBI" id="CHEBI:74257"/>
        <dbReference type="ChEBI" id="CHEBI:456215"/>
        <dbReference type="EC" id="2.7.1.180"/>
    </reaction>
</comment>
<keyword evidence="5 11" id="KW-0808">Transferase</keyword>
<evidence type="ECO:0000256" key="5">
    <source>
        <dbReference type="ARBA" id="ARBA00022679"/>
    </source>
</evidence>
<comment type="cofactor">
    <cofactor evidence="1">
        <name>Mg(2+)</name>
        <dbReference type="ChEBI" id="CHEBI:18420"/>
    </cofactor>
</comment>
<proteinExistence type="inferred from homology"/>
<dbReference type="Gene3D" id="3.10.520.10">
    <property type="entry name" value="ApbE-like domains"/>
    <property type="match status" value="1"/>
</dbReference>
<dbReference type="InterPro" id="IPR024932">
    <property type="entry name" value="ApbE"/>
</dbReference>
<dbReference type="PIRSF" id="PIRSF006268">
    <property type="entry name" value="ApbE"/>
    <property type="match status" value="1"/>
</dbReference>
<keyword evidence="6 11" id="KW-0479">Metal-binding</keyword>
<evidence type="ECO:0000256" key="9">
    <source>
        <dbReference type="ARBA" id="ARBA00031306"/>
    </source>
</evidence>